<dbReference type="EMBL" id="RZOA01000005">
    <property type="protein sequence ID" value="KAA8823867.1"/>
    <property type="molecule type" value="Genomic_DNA"/>
</dbReference>
<keyword evidence="3" id="KW-0804">Transcription</keyword>
<dbReference type="RefSeq" id="WP_150353612.1">
    <property type="nucleotide sequence ID" value="NZ_RZNZ01000008.1"/>
</dbReference>
<protein>
    <submittedName>
        <fullName evidence="6">LacI family transcriptional regulator</fullName>
    </submittedName>
</protein>
<evidence type="ECO:0000256" key="1">
    <source>
        <dbReference type="ARBA" id="ARBA00023015"/>
    </source>
</evidence>
<dbReference type="Gene3D" id="1.10.260.40">
    <property type="entry name" value="lambda repressor-like DNA-binding domains"/>
    <property type="match status" value="1"/>
</dbReference>
<dbReference type="GO" id="GO:0000976">
    <property type="term" value="F:transcription cis-regulatory region binding"/>
    <property type="evidence" value="ECO:0007669"/>
    <property type="project" value="TreeGrafter"/>
</dbReference>
<evidence type="ECO:0000256" key="3">
    <source>
        <dbReference type="ARBA" id="ARBA00023163"/>
    </source>
</evidence>
<evidence type="ECO:0000313" key="6">
    <source>
        <dbReference type="EMBL" id="KAA8823867.1"/>
    </source>
</evidence>
<dbReference type="InterPro" id="IPR028082">
    <property type="entry name" value="Peripla_BP_I"/>
</dbReference>
<dbReference type="InterPro" id="IPR000843">
    <property type="entry name" value="HTH_LacI"/>
</dbReference>
<dbReference type="GO" id="GO:0003700">
    <property type="term" value="F:DNA-binding transcription factor activity"/>
    <property type="evidence" value="ECO:0007669"/>
    <property type="project" value="TreeGrafter"/>
</dbReference>
<dbReference type="EMBL" id="RZNZ01000008">
    <property type="protein sequence ID" value="KAA8820208.1"/>
    <property type="molecule type" value="Genomic_DNA"/>
</dbReference>
<dbReference type="InterPro" id="IPR046335">
    <property type="entry name" value="LacI/GalR-like_sensor"/>
</dbReference>
<keyword evidence="1" id="KW-0805">Transcription regulation</keyword>
<evidence type="ECO:0000313" key="5">
    <source>
        <dbReference type="EMBL" id="KAA8820208.1"/>
    </source>
</evidence>
<evidence type="ECO:0000256" key="2">
    <source>
        <dbReference type="ARBA" id="ARBA00023125"/>
    </source>
</evidence>
<dbReference type="PANTHER" id="PTHR30146">
    <property type="entry name" value="LACI-RELATED TRANSCRIPTIONAL REPRESSOR"/>
    <property type="match status" value="1"/>
</dbReference>
<dbReference type="Gene3D" id="3.40.50.2300">
    <property type="match status" value="2"/>
</dbReference>
<dbReference type="Pfam" id="PF13377">
    <property type="entry name" value="Peripla_BP_3"/>
    <property type="match status" value="1"/>
</dbReference>
<keyword evidence="2" id="KW-0238">DNA-binding</keyword>
<feature type="domain" description="HTH lacI-type" evidence="4">
    <location>
        <begin position="2"/>
        <end position="56"/>
    </location>
</feature>
<dbReference type="Pfam" id="PF00356">
    <property type="entry name" value="LacI"/>
    <property type="match status" value="1"/>
</dbReference>
<sequence>MITLDDVAQRAGVSRMTASNALHGKSVVRPATAARVLAAAKELGYQPNLAARQLSRGRTHVIGLTLADIDLIFPADLAAQVSDLAYERGYQTLVQQTRFSSEHERTMLASASAQVCDGMIVCWPRIEPAEMESIARVRPVVAYDGFDVEGRIDGVFTPCEAGGEAAIRHLAAHGCRRIIILGAPFRPMDALLGRAGGTSEANSSATRRLLGAARALADLGLPYDESTVVPCGWGRETGHALMSRLLDGVPQGGRPDFDGVFCLNDPIAIGALKALTDHGVRVPQDVAVIGFDGVRDGLYTTPGLTSVRIDAREVASTCLDLLIERIEATPNRRTGARTGARTSEAPAAMPPRTHTVGYAIVPRGSAER</sequence>
<gene>
    <name evidence="6" type="ORF">EM848_03455</name>
    <name evidence="5" type="ORF">EMO90_07195</name>
</gene>
<dbReference type="PROSITE" id="PS50932">
    <property type="entry name" value="HTH_LACI_2"/>
    <property type="match status" value="1"/>
</dbReference>
<dbReference type="CDD" id="cd06267">
    <property type="entry name" value="PBP1_LacI_sugar_binding-like"/>
    <property type="match status" value="1"/>
</dbReference>
<reference evidence="7 8" key="1">
    <citation type="journal article" date="2019" name="Syst. Appl. Microbiol.">
        <title>Characterization of Bifidobacterium species in feaces of the Egyptian fruit bat: Description of B. vespertilionis sp. nov. and B. rousetti sp. nov.</title>
        <authorList>
            <person name="Modesto M."/>
            <person name="Satti M."/>
            <person name="Watanabe K."/>
            <person name="Puglisi E."/>
            <person name="Morelli L."/>
            <person name="Huang C.-H."/>
            <person name="Liou J.-S."/>
            <person name="Miyashita M."/>
            <person name="Tamura T."/>
            <person name="Saito S."/>
            <person name="Mori K."/>
            <person name="Huang L."/>
            <person name="Sciavilla P."/>
            <person name="Sandri C."/>
            <person name="Spiezio C."/>
            <person name="Vitali F."/>
            <person name="Cavalieri D."/>
            <person name="Perpetuini G."/>
            <person name="Tofalo R."/>
            <person name="Bonetti A."/>
            <person name="Arita M."/>
            <person name="Mattarelli P."/>
        </authorList>
    </citation>
    <scope>NUCLEOTIDE SEQUENCE [LARGE SCALE GENOMIC DNA]</scope>
    <source>
        <strain evidence="5 8">RST16</strain>
        <strain evidence="6 7">RST8</strain>
    </source>
</reference>
<dbReference type="SUPFAM" id="SSF53822">
    <property type="entry name" value="Periplasmic binding protein-like I"/>
    <property type="match status" value="1"/>
</dbReference>
<organism evidence="6 7">
    <name type="scientific">Bifidobacterium vespertilionis</name>
    <dbReference type="NCBI Taxonomy" id="2562524"/>
    <lineage>
        <taxon>Bacteria</taxon>
        <taxon>Bacillati</taxon>
        <taxon>Actinomycetota</taxon>
        <taxon>Actinomycetes</taxon>
        <taxon>Bifidobacteriales</taxon>
        <taxon>Bifidobacteriaceae</taxon>
        <taxon>Bifidobacterium</taxon>
    </lineage>
</organism>
<evidence type="ECO:0000313" key="8">
    <source>
        <dbReference type="Proteomes" id="UP000374630"/>
    </source>
</evidence>
<dbReference type="OrthoDB" id="2854648at2"/>
<dbReference type="SUPFAM" id="SSF47413">
    <property type="entry name" value="lambda repressor-like DNA-binding domains"/>
    <property type="match status" value="1"/>
</dbReference>
<evidence type="ECO:0000259" key="4">
    <source>
        <dbReference type="PROSITE" id="PS50932"/>
    </source>
</evidence>
<keyword evidence="8" id="KW-1185">Reference proteome</keyword>
<dbReference type="PANTHER" id="PTHR30146:SF109">
    <property type="entry name" value="HTH-TYPE TRANSCRIPTIONAL REGULATOR GALS"/>
    <property type="match status" value="1"/>
</dbReference>
<name>A0A5J5DV45_9BIFI</name>
<dbReference type="SMART" id="SM00354">
    <property type="entry name" value="HTH_LACI"/>
    <property type="match status" value="1"/>
</dbReference>
<dbReference type="InterPro" id="IPR010982">
    <property type="entry name" value="Lambda_DNA-bd_dom_sf"/>
</dbReference>
<dbReference type="PROSITE" id="PS00356">
    <property type="entry name" value="HTH_LACI_1"/>
    <property type="match status" value="1"/>
</dbReference>
<dbReference type="AlphaFoldDB" id="A0A5J5DV45"/>
<accession>A0A5J5DV45</accession>
<dbReference type="CDD" id="cd01392">
    <property type="entry name" value="HTH_LacI"/>
    <property type="match status" value="1"/>
</dbReference>
<evidence type="ECO:0000313" key="7">
    <source>
        <dbReference type="Proteomes" id="UP000345527"/>
    </source>
</evidence>
<comment type="caution">
    <text evidence="6">The sequence shown here is derived from an EMBL/GenBank/DDBJ whole genome shotgun (WGS) entry which is preliminary data.</text>
</comment>
<dbReference type="Proteomes" id="UP000345527">
    <property type="component" value="Unassembled WGS sequence"/>
</dbReference>
<proteinExistence type="predicted"/>
<dbReference type="Proteomes" id="UP000374630">
    <property type="component" value="Unassembled WGS sequence"/>
</dbReference>